<reference evidence="1" key="1">
    <citation type="journal article" date="2021" name="Int. J. Syst. Evol. Microbiol.">
        <title>Bradyrhizobium septentrionale sp. nov. (sv. septentrionale) and Bradyrhizobium quebecense sp. nov. (sv. septentrionale) associated with legumes native to Canada possess rearranged symbiosis genes and numerous insertion sequences.</title>
        <authorList>
            <person name="Bromfield E.S.P."/>
            <person name="Cloutier S."/>
        </authorList>
    </citation>
    <scope>NUCLEOTIDE SEQUENCE</scope>
    <source>
        <strain evidence="1">5S5</strain>
    </source>
</reference>
<protein>
    <submittedName>
        <fullName evidence="1">Uncharacterized protein</fullName>
    </submittedName>
</protein>
<name>A0ABZ2NZW4_9BRAD</name>
<gene>
    <name evidence="1" type="ORF">WDK88_44330</name>
</gene>
<evidence type="ECO:0000313" key="1">
    <source>
        <dbReference type="EMBL" id="WXC80073.1"/>
    </source>
</evidence>
<accession>A0ABZ2NZW4</accession>
<dbReference type="RefSeq" id="WP_338822494.1">
    <property type="nucleotide sequence ID" value="NZ_CP147708.1"/>
</dbReference>
<reference evidence="1" key="2">
    <citation type="submission" date="2024-03" db="EMBL/GenBank/DDBJ databases">
        <authorList>
            <person name="Bromfield E.S.P."/>
            <person name="Cloutier S."/>
        </authorList>
    </citation>
    <scope>NUCLEOTIDE SEQUENCE</scope>
    <source>
        <strain evidence="1">5S5</strain>
    </source>
</reference>
<dbReference type="Proteomes" id="UP001432046">
    <property type="component" value="Chromosome"/>
</dbReference>
<sequence>MNTTDTVLADTAINGSYAALGVPHPVSVGDTPKGISIFADLDQFKVDMKEAGLDGAEEQLAVVSVRKPPAEEFIRVNPDRAMTITVALHDCRDNFTSEYYIVAPRMLSEMMDLRAAFYAQLCVTVTRSGLVMLWPVKLPTGGASNPWYDSALRGAEMAKTDWIRIYADPGQKQYRIRKALGAFDPPAFPDKPLNELLELAFRGRIIDTSDHPICKKLRGEA</sequence>
<proteinExistence type="predicted"/>
<dbReference type="EMBL" id="CP147711">
    <property type="protein sequence ID" value="WXC80073.1"/>
    <property type="molecule type" value="Genomic_DNA"/>
</dbReference>
<keyword evidence="2" id="KW-1185">Reference proteome</keyword>
<evidence type="ECO:0000313" key="2">
    <source>
        <dbReference type="Proteomes" id="UP001432046"/>
    </source>
</evidence>
<organism evidence="1 2">
    <name type="scientific">Bradyrhizobium septentrionale</name>
    <dbReference type="NCBI Taxonomy" id="1404411"/>
    <lineage>
        <taxon>Bacteria</taxon>
        <taxon>Pseudomonadati</taxon>
        <taxon>Pseudomonadota</taxon>
        <taxon>Alphaproteobacteria</taxon>
        <taxon>Hyphomicrobiales</taxon>
        <taxon>Nitrobacteraceae</taxon>
        <taxon>Bradyrhizobium</taxon>
    </lineage>
</organism>